<protein>
    <submittedName>
        <fullName evidence="1">Uncharacterized protein</fullName>
    </submittedName>
</protein>
<accession>V9DG33</accession>
<dbReference type="AlphaFoldDB" id="V9DG33"/>
<evidence type="ECO:0000313" key="1">
    <source>
        <dbReference type="EMBL" id="ETI25636.1"/>
    </source>
</evidence>
<dbReference type="GeneID" id="19980903"/>
<name>V9DG33_9EURO</name>
<gene>
    <name evidence="1" type="ORF">G647_02410</name>
</gene>
<dbReference type="VEuPathDB" id="FungiDB:G647_02410"/>
<organism evidence="1 2">
    <name type="scientific">Cladophialophora carrionii CBS 160.54</name>
    <dbReference type="NCBI Taxonomy" id="1279043"/>
    <lineage>
        <taxon>Eukaryota</taxon>
        <taxon>Fungi</taxon>
        <taxon>Dikarya</taxon>
        <taxon>Ascomycota</taxon>
        <taxon>Pezizomycotina</taxon>
        <taxon>Eurotiomycetes</taxon>
        <taxon>Chaetothyriomycetidae</taxon>
        <taxon>Chaetothyriales</taxon>
        <taxon>Herpotrichiellaceae</taxon>
        <taxon>Cladophialophora</taxon>
    </lineage>
</organism>
<reference evidence="1 2" key="1">
    <citation type="submission" date="2013-03" db="EMBL/GenBank/DDBJ databases">
        <title>The Genome Sequence of Cladophialophora carrionii CBS 160.54.</title>
        <authorList>
            <consortium name="The Broad Institute Genomics Platform"/>
            <person name="Cuomo C."/>
            <person name="de Hoog S."/>
            <person name="Gorbushina A."/>
            <person name="Walker B."/>
            <person name="Young S.K."/>
            <person name="Zeng Q."/>
            <person name="Gargeya S."/>
            <person name="Fitzgerald M."/>
            <person name="Haas B."/>
            <person name="Abouelleil A."/>
            <person name="Allen A.W."/>
            <person name="Alvarado L."/>
            <person name="Arachchi H.M."/>
            <person name="Berlin A.M."/>
            <person name="Chapman S.B."/>
            <person name="Gainer-Dewar J."/>
            <person name="Goldberg J."/>
            <person name="Griggs A."/>
            <person name="Gujja S."/>
            <person name="Hansen M."/>
            <person name="Howarth C."/>
            <person name="Imamovic A."/>
            <person name="Ireland A."/>
            <person name="Larimer J."/>
            <person name="McCowan C."/>
            <person name="Murphy C."/>
            <person name="Pearson M."/>
            <person name="Poon T.W."/>
            <person name="Priest M."/>
            <person name="Roberts A."/>
            <person name="Saif S."/>
            <person name="Shea T."/>
            <person name="Sisk P."/>
            <person name="Sykes S."/>
            <person name="Wortman J."/>
            <person name="Nusbaum C."/>
            <person name="Birren B."/>
        </authorList>
    </citation>
    <scope>NUCLEOTIDE SEQUENCE [LARGE SCALE GENOMIC DNA]</scope>
    <source>
        <strain evidence="1 2">CBS 160.54</strain>
    </source>
</reference>
<dbReference type="RefSeq" id="XP_008724981.1">
    <property type="nucleotide sequence ID" value="XM_008726759.1"/>
</dbReference>
<dbReference type="HOGENOM" id="CLU_2222981_0_0_1"/>
<sequence length="106" mass="12437">MGKSRLRRRCERRSLAMYLYFSPTSKPLQATPQLPEMYLSALQLRLQNSSFTSLEVCHILSSKIYSRGSPITTIQHYLREIPACNNHFLQSQVLQLKDPFVKHDYY</sequence>
<evidence type="ECO:0000313" key="2">
    <source>
        <dbReference type="Proteomes" id="UP000030678"/>
    </source>
</evidence>
<dbReference type="EMBL" id="KB822703">
    <property type="protein sequence ID" value="ETI25636.1"/>
    <property type="molecule type" value="Genomic_DNA"/>
</dbReference>
<proteinExistence type="predicted"/>
<dbReference type="Proteomes" id="UP000030678">
    <property type="component" value="Unassembled WGS sequence"/>
</dbReference>